<dbReference type="RefSeq" id="WP_268041435.1">
    <property type="nucleotide sequence ID" value="NZ_JAPQER010000005.1"/>
</dbReference>
<dbReference type="SUPFAM" id="SSF103473">
    <property type="entry name" value="MFS general substrate transporter"/>
    <property type="match status" value="1"/>
</dbReference>
<evidence type="ECO:0000256" key="5">
    <source>
        <dbReference type="ARBA" id="ARBA00022989"/>
    </source>
</evidence>
<dbReference type="PANTHER" id="PTHR23517">
    <property type="entry name" value="RESISTANCE PROTEIN MDTM, PUTATIVE-RELATED-RELATED"/>
    <property type="match status" value="1"/>
</dbReference>
<evidence type="ECO:0000256" key="2">
    <source>
        <dbReference type="ARBA" id="ARBA00022448"/>
    </source>
</evidence>
<organism evidence="9 10">
    <name type="scientific">Clostridium aestuarii</name>
    <dbReference type="NCBI Taxonomy" id="338193"/>
    <lineage>
        <taxon>Bacteria</taxon>
        <taxon>Bacillati</taxon>
        <taxon>Bacillota</taxon>
        <taxon>Clostridia</taxon>
        <taxon>Eubacteriales</taxon>
        <taxon>Clostridiaceae</taxon>
        <taxon>Clostridium</taxon>
    </lineage>
</organism>
<protein>
    <recommendedName>
        <fullName evidence="8">Major facilitator superfamily (MFS) profile domain-containing protein</fullName>
    </recommendedName>
</protein>
<name>A0ABT4D1Y3_9CLOT</name>
<evidence type="ECO:0000259" key="8">
    <source>
        <dbReference type="PROSITE" id="PS50850"/>
    </source>
</evidence>
<sequence>MIKKHKISIFYIVTTLFWFSLYSYVPILPNFARDLGAELKIVGLIIGSYGFTQMILRIPLGIYSDFLNNRKIFIILGIILSIISSLGMFVGPWLAGFLSDVFGLKVGFFVIGVIGIIGAVITFKVANVHNKETVQNII</sequence>
<dbReference type="InterPro" id="IPR036259">
    <property type="entry name" value="MFS_trans_sf"/>
</dbReference>
<dbReference type="Gene3D" id="1.20.1250.20">
    <property type="entry name" value="MFS general substrate transporter like domains"/>
    <property type="match status" value="1"/>
</dbReference>
<dbReference type="InterPro" id="IPR020846">
    <property type="entry name" value="MFS_dom"/>
</dbReference>
<keyword evidence="2" id="KW-0813">Transport</keyword>
<evidence type="ECO:0000256" key="4">
    <source>
        <dbReference type="ARBA" id="ARBA00022692"/>
    </source>
</evidence>
<keyword evidence="4 7" id="KW-0812">Transmembrane</keyword>
<keyword evidence="6 7" id="KW-0472">Membrane</keyword>
<feature type="domain" description="Major facilitator superfamily (MFS) profile" evidence="8">
    <location>
        <begin position="6"/>
        <end position="138"/>
    </location>
</feature>
<evidence type="ECO:0000256" key="1">
    <source>
        <dbReference type="ARBA" id="ARBA00004651"/>
    </source>
</evidence>
<comment type="caution">
    <text evidence="9">The sequence shown here is derived from an EMBL/GenBank/DDBJ whole genome shotgun (WGS) entry which is preliminary data.</text>
</comment>
<gene>
    <name evidence="9" type="ORF">OW763_12265</name>
</gene>
<dbReference type="EMBL" id="JAPQER010000005">
    <property type="protein sequence ID" value="MCY6485112.1"/>
    <property type="molecule type" value="Genomic_DNA"/>
</dbReference>
<reference evidence="9" key="1">
    <citation type="submission" date="2022-12" db="EMBL/GenBank/DDBJ databases">
        <authorList>
            <person name="Wang J."/>
        </authorList>
    </citation>
    <scope>NUCLEOTIDE SEQUENCE</scope>
    <source>
        <strain evidence="9">HY-45-18</strain>
    </source>
</reference>
<evidence type="ECO:0000313" key="9">
    <source>
        <dbReference type="EMBL" id="MCY6485112.1"/>
    </source>
</evidence>
<evidence type="ECO:0000313" key="10">
    <source>
        <dbReference type="Proteomes" id="UP001078443"/>
    </source>
</evidence>
<dbReference type="Proteomes" id="UP001078443">
    <property type="component" value="Unassembled WGS sequence"/>
</dbReference>
<comment type="subcellular location">
    <subcellularLocation>
        <location evidence="1">Cell membrane</location>
        <topology evidence="1">Multi-pass membrane protein</topology>
    </subcellularLocation>
</comment>
<dbReference type="PROSITE" id="PS50850">
    <property type="entry name" value="MFS"/>
    <property type="match status" value="1"/>
</dbReference>
<evidence type="ECO:0000256" key="6">
    <source>
        <dbReference type="ARBA" id="ARBA00023136"/>
    </source>
</evidence>
<keyword evidence="3" id="KW-1003">Cell membrane</keyword>
<dbReference type="InterPro" id="IPR050171">
    <property type="entry name" value="MFS_Transporters"/>
</dbReference>
<evidence type="ECO:0000256" key="3">
    <source>
        <dbReference type="ARBA" id="ARBA00022475"/>
    </source>
</evidence>
<dbReference type="InterPro" id="IPR011701">
    <property type="entry name" value="MFS"/>
</dbReference>
<proteinExistence type="predicted"/>
<feature type="transmembrane region" description="Helical" evidence="7">
    <location>
        <begin position="7"/>
        <end position="27"/>
    </location>
</feature>
<accession>A0ABT4D1Y3</accession>
<keyword evidence="5 7" id="KW-1133">Transmembrane helix</keyword>
<keyword evidence="10" id="KW-1185">Reference proteome</keyword>
<dbReference type="Pfam" id="PF07690">
    <property type="entry name" value="MFS_1"/>
    <property type="match status" value="1"/>
</dbReference>
<feature type="transmembrane region" description="Helical" evidence="7">
    <location>
        <begin position="39"/>
        <end position="60"/>
    </location>
</feature>
<evidence type="ECO:0000256" key="7">
    <source>
        <dbReference type="SAM" id="Phobius"/>
    </source>
</evidence>
<feature type="transmembrane region" description="Helical" evidence="7">
    <location>
        <begin position="72"/>
        <end position="94"/>
    </location>
</feature>
<feature type="transmembrane region" description="Helical" evidence="7">
    <location>
        <begin position="106"/>
        <end position="126"/>
    </location>
</feature>